<dbReference type="Proteomes" id="UP000223047">
    <property type="component" value="Segment"/>
</dbReference>
<protein>
    <submittedName>
        <fullName evidence="1">Uncharacterized protein</fullName>
    </submittedName>
</protein>
<dbReference type="EMBL" id="KX241618">
    <property type="protein sequence ID" value="ANT45294.1"/>
    <property type="molecule type" value="Genomic_DNA"/>
</dbReference>
<dbReference type="Pfam" id="PF11672">
    <property type="entry name" value="DUF3268"/>
    <property type="match status" value="1"/>
</dbReference>
<evidence type="ECO:0000313" key="1">
    <source>
        <dbReference type="EMBL" id="ANT45294.1"/>
    </source>
</evidence>
<reference evidence="1 2" key="1">
    <citation type="submission" date="2016-05" db="EMBL/GenBank/DDBJ databases">
        <title>A Novel Xanthomonas Oryzae pv. Oryzae Phage Xoo-sp2 as Possible Biocontrol Agent in Plant.</title>
        <authorList>
            <person name="Dong Z."/>
            <person name="Liu J."/>
            <person name="Peng D."/>
        </authorList>
    </citation>
    <scope>NUCLEOTIDE SEQUENCE [LARGE SCALE GENOMIC DNA]</scope>
</reference>
<evidence type="ECO:0000313" key="2">
    <source>
        <dbReference type="Proteomes" id="UP000223047"/>
    </source>
</evidence>
<dbReference type="InterPro" id="IPR021686">
    <property type="entry name" value="DUF3268"/>
</dbReference>
<gene>
    <name evidence="1" type="ORF">Xoosp2_72</name>
</gene>
<organism evidence="1 2">
    <name type="scientific">Xanthomonas phage Xoo-sp2</name>
    <dbReference type="NCBI Taxonomy" id="1852622"/>
    <lineage>
        <taxon>Viruses</taxon>
        <taxon>Duplodnaviria</taxon>
        <taxon>Heunggongvirae</taxon>
        <taxon>Uroviricota</taxon>
        <taxon>Caudoviricetes</taxon>
        <taxon>Mesyanzhinovviridae</taxon>
        <taxon>Bradleyvirinae</taxon>
        <taxon>Xooduovirus</taxon>
        <taxon>Xooduovirus Xoosp2</taxon>
    </lineage>
</organism>
<accession>A0A1X9IAL8</accession>
<keyword evidence="2" id="KW-1185">Reference proteome</keyword>
<sequence length="148" mass="17310">MKFTDYHRRKRYEGWQDPPTECGCCGEPLVVLANNEVAYGRPCGDWPWIYLCLSCGAFVGCHPYSIFPLGVMADKETRQMRRALHSMIDRTWQSGFKTRRETYELMRRLMGFGPREFHIGELSREECLQANAAFRSWETAADFDDPPW</sequence>
<proteinExistence type="predicted"/>
<name>A0A1X9IAL8_9CAUD</name>